<proteinExistence type="predicted"/>
<sequence length="69" mass="7413">MNEGFSGPTTPIEVGEVYDVEIEDEGKEGDGIAKIENFVIFVPGGKVGQQVKIEIETVKSTFGIAKIVE</sequence>
<evidence type="ECO:0000313" key="3">
    <source>
        <dbReference type="Proteomes" id="UP000195137"/>
    </source>
</evidence>
<dbReference type="OrthoDB" id="28569at2157"/>
<evidence type="ECO:0000259" key="1">
    <source>
        <dbReference type="PROSITE" id="PS50926"/>
    </source>
</evidence>
<dbReference type="InterPro" id="IPR002792">
    <property type="entry name" value="TRAM_dom"/>
</dbReference>
<accession>A0A1Y3GB69</accession>
<dbReference type="InterPro" id="IPR012340">
    <property type="entry name" value="NA-bd_OB-fold"/>
</dbReference>
<organism evidence="2 3">
    <name type="scientific">Methanonatronarchaeum thermophilum</name>
    <dbReference type="NCBI Taxonomy" id="1927129"/>
    <lineage>
        <taxon>Archaea</taxon>
        <taxon>Methanobacteriati</taxon>
        <taxon>Methanobacteriota</taxon>
        <taxon>Methanonatronarchaeia</taxon>
        <taxon>Methanonatronarchaeales</taxon>
        <taxon>Methanonatronarchaeaceae</taxon>
        <taxon>Methanonatronarchaeum</taxon>
    </lineage>
</organism>
<keyword evidence="3" id="KW-1185">Reference proteome</keyword>
<dbReference type="SUPFAM" id="SSF50249">
    <property type="entry name" value="Nucleic acid-binding proteins"/>
    <property type="match status" value="1"/>
</dbReference>
<name>A0A1Y3GB69_9EURY</name>
<dbReference type="Gene3D" id="2.40.50.140">
    <property type="entry name" value="Nucleic acid-binding proteins"/>
    <property type="match status" value="1"/>
</dbReference>
<dbReference type="RefSeq" id="WP_086636730.1">
    <property type="nucleotide sequence ID" value="NZ_MRZU01000003.1"/>
</dbReference>
<dbReference type="EMBL" id="MRZU01000003">
    <property type="protein sequence ID" value="OUJ18659.1"/>
    <property type="molecule type" value="Genomic_DNA"/>
</dbReference>
<feature type="domain" description="TRAM" evidence="1">
    <location>
        <begin position="11"/>
        <end position="69"/>
    </location>
</feature>
<reference evidence="2 3" key="1">
    <citation type="submission" date="2016-12" db="EMBL/GenBank/DDBJ databases">
        <title>Discovery of methanogenic haloarchaea.</title>
        <authorList>
            <person name="Sorokin D.Y."/>
            <person name="Makarova K.S."/>
            <person name="Abbas B."/>
            <person name="Ferrer M."/>
            <person name="Golyshin P.N."/>
        </authorList>
    </citation>
    <scope>NUCLEOTIDE SEQUENCE [LARGE SCALE GENOMIC DNA]</scope>
    <source>
        <strain evidence="2">AMET1</strain>
    </source>
</reference>
<evidence type="ECO:0000313" key="2">
    <source>
        <dbReference type="EMBL" id="OUJ18659.1"/>
    </source>
</evidence>
<dbReference type="AlphaFoldDB" id="A0A1Y3GB69"/>
<dbReference type="Proteomes" id="UP000195137">
    <property type="component" value="Unassembled WGS sequence"/>
</dbReference>
<comment type="caution">
    <text evidence="2">The sequence shown here is derived from an EMBL/GenBank/DDBJ whole genome shotgun (WGS) entry which is preliminary data.</text>
</comment>
<protein>
    <submittedName>
        <fullName evidence="2">Putative RNA-binding protein containing TRAM domain</fullName>
    </submittedName>
</protein>
<dbReference type="Pfam" id="PF01938">
    <property type="entry name" value="TRAM"/>
    <property type="match status" value="1"/>
</dbReference>
<dbReference type="PROSITE" id="PS50926">
    <property type="entry name" value="TRAM"/>
    <property type="match status" value="1"/>
</dbReference>
<gene>
    <name evidence="2" type="ORF">AMET1_0306</name>
</gene>